<proteinExistence type="predicted"/>
<dbReference type="InterPro" id="IPR011846">
    <property type="entry name" value="Cyd_oper_YbgE"/>
</dbReference>
<dbReference type="Proteomes" id="UP000634011">
    <property type="component" value="Unassembled WGS sequence"/>
</dbReference>
<sequence length="94" mass="10481">MSSLRKQNGERHIQLLCMAIALLIMLVGTAYPPIMMSVTGKVDHRFATMLFLAMSIGFVRGVGFIPTSNLLRWLFSGWACLLAFATAMLIKIYL</sequence>
<keyword evidence="1" id="KW-0812">Transmembrane</keyword>
<feature type="transmembrane region" description="Helical" evidence="1">
    <location>
        <begin position="71"/>
        <end position="90"/>
    </location>
</feature>
<reference evidence="2" key="1">
    <citation type="submission" date="2020-08" db="EMBL/GenBank/DDBJ databases">
        <title>Novel species isolated from subtropical streams in China.</title>
        <authorList>
            <person name="Lu H."/>
        </authorList>
    </citation>
    <scope>NUCLEOTIDE SEQUENCE</scope>
    <source>
        <strain evidence="2">KACC 12607</strain>
    </source>
</reference>
<evidence type="ECO:0008006" key="4">
    <source>
        <dbReference type="Google" id="ProtNLM"/>
    </source>
</evidence>
<comment type="caution">
    <text evidence="2">The sequence shown here is derived from an EMBL/GenBank/DDBJ whole genome shotgun (WGS) entry which is preliminary data.</text>
</comment>
<dbReference type="Pfam" id="PF09600">
    <property type="entry name" value="Cyd_oper_YbgE"/>
    <property type="match status" value="1"/>
</dbReference>
<gene>
    <name evidence="2" type="ORF">H8K32_09585</name>
</gene>
<dbReference type="EMBL" id="JACOFV010000007">
    <property type="protein sequence ID" value="MBC3862348.1"/>
    <property type="molecule type" value="Genomic_DNA"/>
</dbReference>
<feature type="transmembrane region" description="Helical" evidence="1">
    <location>
        <begin position="12"/>
        <end position="34"/>
    </location>
</feature>
<keyword evidence="1" id="KW-1133">Transmembrane helix</keyword>
<dbReference type="AlphaFoldDB" id="A0A923KNZ4"/>
<protein>
    <recommendedName>
        <fullName evidence="4">Cyd operon protein YbgE</fullName>
    </recommendedName>
</protein>
<evidence type="ECO:0000313" key="3">
    <source>
        <dbReference type="Proteomes" id="UP000634011"/>
    </source>
</evidence>
<dbReference type="RefSeq" id="WP_186912265.1">
    <property type="nucleotide sequence ID" value="NZ_JACOFV010000007.1"/>
</dbReference>
<feature type="transmembrane region" description="Helical" evidence="1">
    <location>
        <begin position="46"/>
        <end position="65"/>
    </location>
</feature>
<keyword evidence="1" id="KW-0472">Membrane</keyword>
<evidence type="ECO:0000256" key="1">
    <source>
        <dbReference type="SAM" id="Phobius"/>
    </source>
</evidence>
<keyword evidence="3" id="KW-1185">Reference proteome</keyword>
<evidence type="ECO:0000313" key="2">
    <source>
        <dbReference type="EMBL" id="MBC3862348.1"/>
    </source>
</evidence>
<accession>A0A923KNZ4</accession>
<name>A0A923KNZ4_9BURK</name>
<organism evidence="2 3">
    <name type="scientific">Undibacterium jejuense</name>
    <dbReference type="NCBI Taxonomy" id="1344949"/>
    <lineage>
        <taxon>Bacteria</taxon>
        <taxon>Pseudomonadati</taxon>
        <taxon>Pseudomonadota</taxon>
        <taxon>Betaproteobacteria</taxon>
        <taxon>Burkholderiales</taxon>
        <taxon>Oxalobacteraceae</taxon>
        <taxon>Undibacterium</taxon>
    </lineage>
</organism>